<sequence>MAIEIKELIIKIKVNEAASQKREIIKEREIQHLSKKIIDECVDRVLDKLNRIETSIER</sequence>
<dbReference type="RefSeq" id="WP_202855376.1">
    <property type="nucleotide sequence ID" value="NZ_JAEUGD010000019.1"/>
</dbReference>
<keyword evidence="2" id="KW-1185">Reference proteome</keyword>
<dbReference type="InterPro" id="IPR045459">
    <property type="entry name" value="DUF5908"/>
</dbReference>
<comment type="caution">
    <text evidence="1">The sequence shown here is derived from an EMBL/GenBank/DDBJ whole genome shotgun (WGS) entry which is preliminary data.</text>
</comment>
<dbReference type="Pfam" id="PF19265">
    <property type="entry name" value="DUF5908"/>
    <property type="match status" value="1"/>
</dbReference>
<proteinExistence type="predicted"/>
<protein>
    <submittedName>
        <fullName evidence="1">Uncharacterized protein</fullName>
    </submittedName>
</protein>
<dbReference type="AlphaFoldDB" id="A0A937FZN2"/>
<name>A0A937FZN2_9BACT</name>
<accession>A0A937FZN2</accession>
<evidence type="ECO:0000313" key="2">
    <source>
        <dbReference type="Proteomes" id="UP000614216"/>
    </source>
</evidence>
<evidence type="ECO:0000313" key="1">
    <source>
        <dbReference type="EMBL" id="MBL6445826.1"/>
    </source>
</evidence>
<organism evidence="1 2">
    <name type="scientific">Fulvivirga marina</name>
    <dbReference type="NCBI Taxonomy" id="2494733"/>
    <lineage>
        <taxon>Bacteria</taxon>
        <taxon>Pseudomonadati</taxon>
        <taxon>Bacteroidota</taxon>
        <taxon>Cytophagia</taxon>
        <taxon>Cytophagales</taxon>
        <taxon>Fulvivirgaceae</taxon>
        <taxon>Fulvivirga</taxon>
    </lineage>
</organism>
<dbReference type="EMBL" id="JAEUGD010000019">
    <property type="protein sequence ID" value="MBL6445826.1"/>
    <property type="molecule type" value="Genomic_DNA"/>
</dbReference>
<reference evidence="1" key="1">
    <citation type="submission" date="2021-01" db="EMBL/GenBank/DDBJ databases">
        <title>Fulvivirga kasyanovii gen. nov., sp nov., a novel member of the phylum Bacteroidetes isolated from seawater in a mussel farm.</title>
        <authorList>
            <person name="Zhao L.-H."/>
            <person name="Wang Z.-J."/>
        </authorList>
    </citation>
    <scope>NUCLEOTIDE SEQUENCE</scope>
    <source>
        <strain evidence="1">29W222</strain>
    </source>
</reference>
<dbReference type="Proteomes" id="UP000614216">
    <property type="component" value="Unassembled WGS sequence"/>
</dbReference>
<gene>
    <name evidence="1" type="ORF">JMN32_05880</name>
</gene>